<dbReference type="GO" id="GO:0020037">
    <property type="term" value="F:heme binding"/>
    <property type="evidence" value="ECO:0007669"/>
    <property type="project" value="InterPro"/>
</dbReference>
<gene>
    <name evidence="3" type="primary">hmp</name>
    <name evidence="3" type="ORF">PAM7066_00433</name>
</gene>
<dbReference type="AlphaFoldDB" id="A0A1Y5RHX9"/>
<reference evidence="3 4" key="1">
    <citation type="submission" date="2017-03" db="EMBL/GenBank/DDBJ databases">
        <authorList>
            <person name="Afonso C.L."/>
            <person name="Miller P.J."/>
            <person name="Scott M.A."/>
            <person name="Spackman E."/>
            <person name="Goraichik I."/>
            <person name="Dimitrov K.M."/>
            <person name="Suarez D.L."/>
            <person name="Swayne D.E."/>
        </authorList>
    </citation>
    <scope>NUCLEOTIDE SEQUENCE [LARGE SCALE GENOMIC DNA]</scope>
    <source>
        <strain evidence="3 4">CECT 7066</strain>
    </source>
</reference>
<keyword evidence="1" id="KW-0408">Iron</keyword>
<comment type="similarity">
    <text evidence="1">Belongs to the globin family.</text>
</comment>
<evidence type="ECO:0000259" key="2">
    <source>
        <dbReference type="PROSITE" id="PS01033"/>
    </source>
</evidence>
<dbReference type="SUPFAM" id="SSF46458">
    <property type="entry name" value="Globin-like"/>
    <property type="match status" value="1"/>
</dbReference>
<dbReference type="InterPro" id="IPR000971">
    <property type="entry name" value="Globin"/>
</dbReference>
<dbReference type="InterPro" id="IPR009050">
    <property type="entry name" value="Globin-like_sf"/>
</dbReference>
<keyword evidence="3" id="KW-0560">Oxidoreductase</keyword>
<protein>
    <submittedName>
        <fullName evidence="3">Flavohemoprotein</fullName>
        <ecNumber evidence="3">1.14.12.17</ecNumber>
    </submittedName>
</protein>
<accession>A0A1Y5RHX9</accession>
<proteinExistence type="inferred from homology"/>
<evidence type="ECO:0000313" key="4">
    <source>
        <dbReference type="Proteomes" id="UP000193870"/>
    </source>
</evidence>
<keyword evidence="1" id="KW-0479">Metal-binding</keyword>
<sequence>MGDRTKGAPMPNDDMRLIQPSIARIFVVRRSIGQAFYERLFERQPTFRTMFPTDLRTQARTFDDMIALIVKKTGDPEAVTPVLLAIGRRYLTYGLRPQDLRVIGEVLMEVLCAQTPGGLSPDEAAAWERSFSRAAEVVKLTLADPVPVEG</sequence>
<keyword evidence="4" id="KW-1185">Reference proteome</keyword>
<keyword evidence="1" id="KW-0349">Heme</keyword>
<feature type="domain" description="Globin" evidence="2">
    <location>
        <begin position="9"/>
        <end position="143"/>
    </location>
</feature>
<dbReference type="EMBL" id="FWFV01000001">
    <property type="protein sequence ID" value="SLN16926.1"/>
    <property type="molecule type" value="Genomic_DNA"/>
</dbReference>
<evidence type="ECO:0000256" key="1">
    <source>
        <dbReference type="RuleBase" id="RU000356"/>
    </source>
</evidence>
<dbReference type="GO" id="GO:0008941">
    <property type="term" value="F:nitric oxide dioxygenase NAD(P)H activity"/>
    <property type="evidence" value="ECO:0007669"/>
    <property type="project" value="UniProtKB-EC"/>
</dbReference>
<dbReference type="STRING" id="315423.SAMN04488020_101433"/>
<organism evidence="3 4">
    <name type="scientific">Palleronia marisminoris</name>
    <dbReference type="NCBI Taxonomy" id="315423"/>
    <lineage>
        <taxon>Bacteria</taxon>
        <taxon>Pseudomonadati</taxon>
        <taxon>Pseudomonadota</taxon>
        <taxon>Alphaproteobacteria</taxon>
        <taxon>Rhodobacterales</taxon>
        <taxon>Roseobacteraceae</taxon>
        <taxon>Palleronia</taxon>
    </lineage>
</organism>
<dbReference type="Gene3D" id="1.10.490.10">
    <property type="entry name" value="Globins"/>
    <property type="match status" value="1"/>
</dbReference>
<dbReference type="PROSITE" id="PS01033">
    <property type="entry name" value="GLOBIN"/>
    <property type="match status" value="1"/>
</dbReference>
<dbReference type="EC" id="1.14.12.17" evidence="3"/>
<dbReference type="Pfam" id="PF00042">
    <property type="entry name" value="Globin"/>
    <property type="match status" value="1"/>
</dbReference>
<dbReference type="Proteomes" id="UP000193870">
    <property type="component" value="Unassembled WGS sequence"/>
</dbReference>
<evidence type="ECO:0000313" key="3">
    <source>
        <dbReference type="EMBL" id="SLN16926.1"/>
    </source>
</evidence>
<dbReference type="InterPro" id="IPR012292">
    <property type="entry name" value="Globin/Proto"/>
</dbReference>
<name>A0A1Y5RHX9_9RHOB</name>
<dbReference type="GO" id="GO:0005344">
    <property type="term" value="F:oxygen carrier activity"/>
    <property type="evidence" value="ECO:0007669"/>
    <property type="project" value="UniProtKB-KW"/>
</dbReference>
<dbReference type="GO" id="GO:0019825">
    <property type="term" value="F:oxygen binding"/>
    <property type="evidence" value="ECO:0007669"/>
    <property type="project" value="InterPro"/>
</dbReference>
<keyword evidence="1" id="KW-0561">Oxygen transport</keyword>
<keyword evidence="1" id="KW-0813">Transport</keyword>